<dbReference type="Proteomes" id="UP000006050">
    <property type="component" value="Chromosome"/>
</dbReference>
<dbReference type="KEGG" id="bbd:Belba_2863"/>
<dbReference type="AlphaFoldDB" id="I3Z827"/>
<dbReference type="STRING" id="866536.Belba_2863"/>
<gene>
    <name evidence="1" type="ordered locus">Belba_2863</name>
</gene>
<accession>I3Z827</accession>
<evidence type="ECO:0000313" key="2">
    <source>
        <dbReference type="Proteomes" id="UP000006050"/>
    </source>
</evidence>
<dbReference type="HOGENOM" id="CLU_2767535_0_0_10"/>
<proteinExistence type="predicted"/>
<sequence length="69" mass="8233">MALVLNKSNQVFKFHYDEILKVIYPKNLMMVFWDEIRNKPLNIPETFDNDINGLLKVCLDYSKLSRNKI</sequence>
<reference evidence="2" key="1">
    <citation type="submission" date="2012-06" db="EMBL/GenBank/DDBJ databases">
        <title>The complete genome of Belliella baltica DSM 15883.</title>
        <authorList>
            <person name="Lucas S."/>
            <person name="Copeland A."/>
            <person name="Lapidus A."/>
            <person name="Goodwin L."/>
            <person name="Pitluck S."/>
            <person name="Peters L."/>
            <person name="Mikhailova N."/>
            <person name="Davenport K."/>
            <person name="Kyrpides N."/>
            <person name="Mavromatis K."/>
            <person name="Pagani I."/>
            <person name="Ivanova N."/>
            <person name="Ovchinnikova G."/>
            <person name="Zeytun A."/>
            <person name="Detter J.C."/>
            <person name="Han C."/>
            <person name="Land M."/>
            <person name="Hauser L."/>
            <person name="Markowitz V."/>
            <person name="Cheng J.-F."/>
            <person name="Hugenholtz P."/>
            <person name="Woyke T."/>
            <person name="Wu D."/>
            <person name="Tindall B."/>
            <person name="Pomrenke H."/>
            <person name="Brambilla E."/>
            <person name="Klenk H.-P."/>
            <person name="Eisen J.A."/>
        </authorList>
    </citation>
    <scope>NUCLEOTIDE SEQUENCE [LARGE SCALE GENOMIC DNA]</scope>
    <source>
        <strain evidence="2">DSM 15883 / CIP 108006 / LMG 21964 / BA134</strain>
    </source>
</reference>
<name>I3Z827_BELBD</name>
<keyword evidence="2" id="KW-1185">Reference proteome</keyword>
<evidence type="ECO:0000313" key="1">
    <source>
        <dbReference type="EMBL" id="AFL85395.1"/>
    </source>
</evidence>
<organism evidence="1 2">
    <name type="scientific">Belliella baltica (strain DSM 15883 / CIP 108006 / LMG 21964 / BA134)</name>
    <dbReference type="NCBI Taxonomy" id="866536"/>
    <lineage>
        <taxon>Bacteria</taxon>
        <taxon>Pseudomonadati</taxon>
        <taxon>Bacteroidota</taxon>
        <taxon>Cytophagia</taxon>
        <taxon>Cytophagales</taxon>
        <taxon>Cyclobacteriaceae</taxon>
        <taxon>Belliella</taxon>
    </lineage>
</organism>
<protein>
    <submittedName>
        <fullName evidence="1">Uncharacterized protein</fullName>
    </submittedName>
</protein>
<dbReference type="EMBL" id="CP003281">
    <property type="protein sequence ID" value="AFL85395.1"/>
    <property type="molecule type" value="Genomic_DNA"/>
</dbReference>